<reference evidence="1 2" key="1">
    <citation type="journal article" date="2024" name="Commun. Biol.">
        <title>Comparative genomic analysis of thermophilic fungi reveals convergent evolutionary adaptations and gene losses.</title>
        <authorList>
            <person name="Steindorff A.S."/>
            <person name="Aguilar-Pontes M.V."/>
            <person name="Robinson A.J."/>
            <person name="Andreopoulos B."/>
            <person name="LaButti K."/>
            <person name="Kuo A."/>
            <person name="Mondo S."/>
            <person name="Riley R."/>
            <person name="Otillar R."/>
            <person name="Haridas S."/>
            <person name="Lipzen A."/>
            <person name="Grimwood J."/>
            <person name="Schmutz J."/>
            <person name="Clum A."/>
            <person name="Reid I.D."/>
            <person name="Moisan M.C."/>
            <person name="Butler G."/>
            <person name="Nguyen T.T.M."/>
            <person name="Dewar K."/>
            <person name="Conant G."/>
            <person name="Drula E."/>
            <person name="Henrissat B."/>
            <person name="Hansel C."/>
            <person name="Singer S."/>
            <person name="Hutchinson M.I."/>
            <person name="de Vries R.P."/>
            <person name="Natvig D.O."/>
            <person name="Powell A.J."/>
            <person name="Tsang A."/>
            <person name="Grigoriev I.V."/>
        </authorList>
    </citation>
    <scope>NUCLEOTIDE SEQUENCE [LARGE SCALE GENOMIC DNA]</scope>
    <source>
        <strain evidence="1 2">CBS 494.80</strain>
    </source>
</reference>
<keyword evidence="2" id="KW-1185">Reference proteome</keyword>
<proteinExistence type="predicted"/>
<protein>
    <submittedName>
        <fullName evidence="1">Uncharacterized protein</fullName>
    </submittedName>
</protein>
<sequence length="222" mass="25629">MGIDQAADYWVADTWYRKVGCITSRCKGSPLYGTFPAPRVLQNHLDHGLECMMMAAENDFLEALQMAITRRNHEEWIIFFLAISLCLRIREVDIWRLMYWFRHPEEANSWRHPENPATLVARSLYSSNCLLTHFRCLAAGWIPLGLDWNYHRTSESVAGNTVIIESIKRLQDFSSERVSDLRAKKAFDVYVEGDEHSLDSTLTSLMFAESVEILAQVGDFVY</sequence>
<evidence type="ECO:0000313" key="2">
    <source>
        <dbReference type="Proteomes" id="UP001595075"/>
    </source>
</evidence>
<name>A0ABR4C110_9HELO</name>
<dbReference type="EMBL" id="JAZHXI010000015">
    <property type="protein sequence ID" value="KAL2063201.1"/>
    <property type="molecule type" value="Genomic_DNA"/>
</dbReference>
<evidence type="ECO:0000313" key="1">
    <source>
        <dbReference type="EMBL" id="KAL2063201.1"/>
    </source>
</evidence>
<dbReference type="Proteomes" id="UP001595075">
    <property type="component" value="Unassembled WGS sequence"/>
</dbReference>
<comment type="caution">
    <text evidence="1">The sequence shown here is derived from an EMBL/GenBank/DDBJ whole genome shotgun (WGS) entry which is preliminary data.</text>
</comment>
<gene>
    <name evidence="1" type="ORF">VTL71DRAFT_5005</name>
</gene>
<organism evidence="1 2">
    <name type="scientific">Oculimacula yallundae</name>
    <dbReference type="NCBI Taxonomy" id="86028"/>
    <lineage>
        <taxon>Eukaryota</taxon>
        <taxon>Fungi</taxon>
        <taxon>Dikarya</taxon>
        <taxon>Ascomycota</taxon>
        <taxon>Pezizomycotina</taxon>
        <taxon>Leotiomycetes</taxon>
        <taxon>Helotiales</taxon>
        <taxon>Ploettnerulaceae</taxon>
        <taxon>Oculimacula</taxon>
    </lineage>
</organism>
<accession>A0ABR4C110</accession>